<feature type="compositionally biased region" description="Polar residues" evidence="1">
    <location>
        <begin position="291"/>
        <end position="300"/>
    </location>
</feature>
<evidence type="ECO:0000256" key="1">
    <source>
        <dbReference type="SAM" id="MobiDB-lite"/>
    </source>
</evidence>
<proteinExistence type="predicted"/>
<dbReference type="EMBL" id="GDJX01014468">
    <property type="protein sequence ID" value="JAT53468.1"/>
    <property type="molecule type" value="Transcribed_RNA"/>
</dbReference>
<protein>
    <submittedName>
        <fullName evidence="3">Mediator of RNA polymerase II transcription subunit 12</fullName>
    </submittedName>
</protein>
<feature type="transmembrane region" description="Helical" evidence="2">
    <location>
        <begin position="76"/>
        <end position="95"/>
    </location>
</feature>
<feature type="compositionally biased region" description="Polar residues" evidence="1">
    <location>
        <begin position="273"/>
        <end position="283"/>
    </location>
</feature>
<keyword evidence="2" id="KW-0472">Membrane</keyword>
<feature type="region of interest" description="Disordered" evidence="1">
    <location>
        <begin position="242"/>
        <end position="316"/>
    </location>
</feature>
<keyword evidence="2" id="KW-0812">Transmembrane</keyword>
<evidence type="ECO:0000256" key="2">
    <source>
        <dbReference type="SAM" id="Phobius"/>
    </source>
</evidence>
<accession>A0A1D1YFQ7</accession>
<gene>
    <name evidence="3" type="primary">SRB8_0</name>
    <name evidence="3" type="ORF">g.36388</name>
</gene>
<feature type="compositionally biased region" description="Polar residues" evidence="1">
    <location>
        <begin position="243"/>
        <end position="255"/>
    </location>
</feature>
<evidence type="ECO:0000313" key="3">
    <source>
        <dbReference type="EMBL" id="JAT53468.1"/>
    </source>
</evidence>
<name>A0A1D1YFQ7_9ARAE</name>
<keyword evidence="2" id="KW-1133">Transmembrane helix</keyword>
<dbReference type="AlphaFoldDB" id="A0A1D1YFQ7"/>
<organism evidence="3">
    <name type="scientific">Anthurium amnicola</name>
    <dbReference type="NCBI Taxonomy" id="1678845"/>
    <lineage>
        <taxon>Eukaryota</taxon>
        <taxon>Viridiplantae</taxon>
        <taxon>Streptophyta</taxon>
        <taxon>Embryophyta</taxon>
        <taxon>Tracheophyta</taxon>
        <taxon>Spermatophyta</taxon>
        <taxon>Magnoliopsida</taxon>
        <taxon>Liliopsida</taxon>
        <taxon>Araceae</taxon>
        <taxon>Pothoideae</taxon>
        <taxon>Potheae</taxon>
        <taxon>Anthurium</taxon>
    </lineage>
</organism>
<sequence>MSGRIVVATIGIAYSLYCIFVAIVTFLGKNVATLHLNSSYYKLAFAALYAVLSPFGLSGILGAIHRRKNLIKGFLWQYWVGTLLISGANVANVIYTHAKGREIFRECGSERLFDPSAVPDCNEFVRSVRKSAFIAAIAQGSAMILIGLLLLIVGGREFNDIKIDEETSNLLDKGLFENKDNTEPFGRIVAPAVNPPDTAYTTTPTVPFRTPANNNSSPYSAYAPDRKASLASTTYGLEHKPSIASSTSSYGQNQYGRRRPTMNGGRDMYLTPNPMNGAQQAPARSQGLYRQPTNSSTYSDRTLHSPPIPDIPYERIPTQTTTRPQYIKPPERSYANDGHGNSYLKYGAQGGRQPADGYDNYWQPTAAKTMASNVNRMNMY</sequence>
<reference evidence="3" key="1">
    <citation type="submission" date="2015-07" db="EMBL/GenBank/DDBJ databases">
        <title>Transcriptome Assembly of Anthurium amnicola.</title>
        <authorList>
            <person name="Suzuki J."/>
        </authorList>
    </citation>
    <scope>NUCLEOTIDE SEQUENCE</scope>
</reference>
<feature type="transmembrane region" description="Helical" evidence="2">
    <location>
        <begin position="40"/>
        <end position="64"/>
    </location>
</feature>
<feature type="transmembrane region" description="Helical" evidence="2">
    <location>
        <begin position="6"/>
        <end position="28"/>
    </location>
</feature>
<feature type="transmembrane region" description="Helical" evidence="2">
    <location>
        <begin position="132"/>
        <end position="153"/>
    </location>
</feature>